<evidence type="ECO:0000313" key="2">
    <source>
        <dbReference type="Proteomes" id="UP001519064"/>
    </source>
</evidence>
<evidence type="ECO:0000313" key="1">
    <source>
        <dbReference type="EMBL" id="MBO8195591.1"/>
    </source>
</evidence>
<accession>A0ABS3XKI1</accession>
<reference evidence="1 2" key="1">
    <citation type="submission" date="2020-11" db="EMBL/GenBank/DDBJ databases">
        <title>Streptomyces spirodelae sp. nov., isolated from duckweed.</title>
        <authorList>
            <person name="Saimee Y."/>
            <person name="Duangmal K."/>
        </authorList>
    </citation>
    <scope>NUCLEOTIDE SEQUENCE [LARGE SCALE GENOMIC DNA]</scope>
    <source>
        <strain evidence="1 2">S16-07</strain>
    </source>
</reference>
<keyword evidence="2" id="KW-1185">Reference proteome</keyword>
<comment type="caution">
    <text evidence="1">The sequence shown here is derived from an EMBL/GenBank/DDBJ whole genome shotgun (WGS) entry which is preliminary data.</text>
</comment>
<dbReference type="EMBL" id="JADKMA010000202">
    <property type="protein sequence ID" value="MBO8195591.1"/>
    <property type="molecule type" value="Genomic_DNA"/>
</dbReference>
<name>A0ABS3XKI1_9ACTN</name>
<protein>
    <recommendedName>
        <fullName evidence="3">Regulatory protein</fullName>
    </recommendedName>
</protein>
<dbReference type="Proteomes" id="UP001519064">
    <property type="component" value="Unassembled WGS sequence"/>
</dbReference>
<gene>
    <name evidence="1" type="ORF">ITI46_28655</name>
</gene>
<proteinExistence type="predicted"/>
<organism evidence="1 2">
    <name type="scientific">Streptomyces oryzae</name>
    <dbReference type="NCBI Taxonomy" id="1434886"/>
    <lineage>
        <taxon>Bacteria</taxon>
        <taxon>Bacillati</taxon>
        <taxon>Actinomycetota</taxon>
        <taxon>Actinomycetes</taxon>
        <taxon>Kitasatosporales</taxon>
        <taxon>Streptomycetaceae</taxon>
        <taxon>Streptomyces</taxon>
    </lineage>
</organism>
<sequence length="111" mass="11723">MAKPFVRVDVSASSYMVATLPVPKVRNQETGELYADQKTGEPLATVNLVETLDGRAQLIKVTIPESGAPEGLAPGAQVVPRGMIASPWANKFGDQVNTGLAYRAEGLEAAQ</sequence>
<evidence type="ECO:0008006" key="3">
    <source>
        <dbReference type="Google" id="ProtNLM"/>
    </source>
</evidence>
<dbReference type="RefSeq" id="WP_209242819.1">
    <property type="nucleotide sequence ID" value="NZ_JADKMA010000202.1"/>
</dbReference>